<comment type="caution">
    <text evidence="1">The sequence shown here is derived from an EMBL/GenBank/DDBJ whole genome shotgun (WGS) entry which is preliminary data.</text>
</comment>
<dbReference type="EMBL" id="JNSK01000101">
    <property type="protein sequence ID" value="KGA15253.1"/>
    <property type="molecule type" value="Genomic_DNA"/>
</dbReference>
<evidence type="ECO:0000313" key="1">
    <source>
        <dbReference type="EMBL" id="KGA15253.1"/>
    </source>
</evidence>
<protein>
    <recommendedName>
        <fullName evidence="2">PhoX family protein</fullName>
    </recommendedName>
</protein>
<evidence type="ECO:0008006" key="2">
    <source>
        <dbReference type="Google" id="ProtNLM"/>
    </source>
</evidence>
<dbReference type="AlphaFoldDB" id="A0A094SAZ7"/>
<dbReference type="Pfam" id="PF05787">
    <property type="entry name" value="PhoX"/>
    <property type="match status" value="1"/>
</dbReference>
<dbReference type="InterPro" id="IPR008557">
    <property type="entry name" value="PhoX"/>
</dbReference>
<organism evidence="1">
    <name type="scientific">freshwater metagenome</name>
    <dbReference type="NCBI Taxonomy" id="449393"/>
    <lineage>
        <taxon>unclassified sequences</taxon>
        <taxon>metagenomes</taxon>
        <taxon>ecological metagenomes</taxon>
    </lineage>
</organism>
<name>A0A094SAZ7_9ZZZZ</name>
<reference evidence="1" key="1">
    <citation type="submission" date="2014-05" db="EMBL/GenBank/DDBJ databases">
        <title>Key roles for freshwater Actinobacteria revealed by deep metagenomic sequencing.</title>
        <authorList>
            <person name="Ghai R."/>
            <person name="Mizuno C.M."/>
            <person name="Picazo A."/>
            <person name="Camacho A."/>
            <person name="Rodriguez-Valera F."/>
        </authorList>
    </citation>
    <scope>NUCLEOTIDE SEQUENCE</scope>
</reference>
<proteinExistence type="predicted"/>
<accession>A0A094SAZ7</accession>
<sequence length="536" mass="57344">MKKSSVRNAAIFTAFVTAFSASLVGANSAAPVYMEGVASSVKLTPVVSAGDMVGTYLVPGIPDGLGVVKSGNKLRIITNHEWSGTNAIAAGRNSSSGLTQGSFISEMHYDLTTKSVTKAKDFITDTVWYNYAASKFASKPTAPSGAAALDEYKTPNHTSLLNRFCSATLAPEGSFFDKNSGLGYQGAVFLTGEEGGDESRGFVSNMDGQLVQIPGFGLSAWENLIPVPNKGKTTAVMGMEDGSATDSQLWMYQGTKTKTKTGTWYDKAGFTNGTTYVLAQDSSAPVANDNEIRATYGKNKAFKVKFAKIDATVNGKLQNDQAREKGIELARVEDGSFDPKNPNDFYFVTTESNKDPKATAPNPATPNVSRDGGALWRLRLADVANPSKGGTLEMLLDGSEEPFLSKPDNMTVDAAGNVLIQEDPGNNALVARIVSYRIKDGAVGVVAKFKDEYFAEGAASFITKDEESSGIIDVTEFLSKGKSDKNRYYMYVGQIHGPIAKARPDVAEGDLTLPKAIEAGQWYIMQISDWAAVYSK</sequence>
<gene>
    <name evidence="1" type="ORF">GM50_17670</name>
</gene>